<organism evidence="2 3">
    <name type="scientific">Koleobacter methoxysyntrophicus</name>
    <dbReference type="NCBI Taxonomy" id="2751313"/>
    <lineage>
        <taxon>Bacteria</taxon>
        <taxon>Bacillati</taxon>
        <taxon>Bacillota</taxon>
        <taxon>Clostridia</taxon>
        <taxon>Koleobacterales</taxon>
        <taxon>Koleobacteraceae</taxon>
        <taxon>Koleobacter</taxon>
    </lineage>
</organism>
<dbReference type="EMBL" id="CP059066">
    <property type="protein sequence ID" value="QSQ09260.1"/>
    <property type="molecule type" value="Genomic_DNA"/>
</dbReference>
<evidence type="ECO:0000313" key="3">
    <source>
        <dbReference type="Proteomes" id="UP000662904"/>
    </source>
</evidence>
<proteinExistence type="predicted"/>
<dbReference type="Gene3D" id="3.10.20.30">
    <property type="match status" value="1"/>
</dbReference>
<reference evidence="2" key="1">
    <citation type="submission" date="2020-07" db="EMBL/GenBank/DDBJ databases">
        <title>Koleobacter methoxysyntrophicus gen. nov., sp. nov., a novel anaerobic bacterium isolated from deep subsurface oil field and proposal of Koleobacterales ord. nov. in the phylum Firmicutes.</title>
        <authorList>
            <person name="Sakamoto S."/>
            <person name="Tamaki H."/>
        </authorList>
    </citation>
    <scope>NUCLEOTIDE SEQUENCE</scope>
    <source>
        <strain evidence="2">NRmbB1</strain>
    </source>
</reference>
<dbReference type="AlphaFoldDB" id="A0A8A0RNV1"/>
<dbReference type="RefSeq" id="WP_206706619.1">
    <property type="nucleotide sequence ID" value="NZ_CP059066.1"/>
</dbReference>
<name>A0A8A0RNV1_9FIRM</name>
<dbReference type="SUPFAM" id="SSF54285">
    <property type="entry name" value="MoaD/ThiS"/>
    <property type="match status" value="1"/>
</dbReference>
<keyword evidence="3" id="KW-1185">Reference proteome</keyword>
<gene>
    <name evidence="2" type="ORF">H0A61_01621</name>
</gene>
<dbReference type="InterPro" id="IPR012675">
    <property type="entry name" value="Beta-grasp_dom_sf"/>
</dbReference>
<evidence type="ECO:0000313" key="2">
    <source>
        <dbReference type="EMBL" id="QSQ09260.1"/>
    </source>
</evidence>
<dbReference type="Proteomes" id="UP000662904">
    <property type="component" value="Chromosome"/>
</dbReference>
<dbReference type="KEGG" id="kme:H0A61_01621"/>
<evidence type="ECO:0000259" key="1">
    <source>
        <dbReference type="Pfam" id="PF14451"/>
    </source>
</evidence>
<feature type="domain" description="Ubiquitin Mut7-C" evidence="1">
    <location>
        <begin position="18"/>
        <end position="71"/>
    </location>
</feature>
<dbReference type="Pfam" id="PF14451">
    <property type="entry name" value="Ub-Mut7C"/>
    <property type="match status" value="1"/>
</dbReference>
<dbReference type="InterPro" id="IPR016155">
    <property type="entry name" value="Mopterin_synth/thiamin_S_b"/>
</dbReference>
<dbReference type="InterPro" id="IPR027798">
    <property type="entry name" value="Ub_Mut7C"/>
</dbReference>
<sequence length="75" mass="8458">MKIKIKLYGHLYWYTDKKKEMEIQARQKSIESILNELNIPVGEIAMVTINKNKAELNALPQAGDLVEVYPVIGGG</sequence>
<accession>A0A8A0RNV1</accession>
<protein>
    <recommendedName>
        <fullName evidence="1">Ubiquitin Mut7-C domain-containing protein</fullName>
    </recommendedName>
</protein>